<evidence type="ECO:0000313" key="2">
    <source>
        <dbReference type="Proteomes" id="UP000004471"/>
    </source>
</evidence>
<dbReference type="EMBL" id="AEAH01003604">
    <property type="protein sequence ID" value="EGH35418.1"/>
    <property type="molecule type" value="Genomic_DNA"/>
</dbReference>
<organism evidence="1 2">
    <name type="scientific">Pseudomonas syringae pv. japonica str. M301072</name>
    <dbReference type="NCBI Taxonomy" id="629262"/>
    <lineage>
        <taxon>Bacteria</taxon>
        <taxon>Pseudomonadati</taxon>
        <taxon>Pseudomonadota</taxon>
        <taxon>Gammaproteobacteria</taxon>
        <taxon>Pseudomonadales</taxon>
        <taxon>Pseudomonadaceae</taxon>
        <taxon>Pseudomonas</taxon>
        <taxon>Pseudomonas syringae</taxon>
    </lineage>
</organism>
<reference evidence="1 2" key="1">
    <citation type="journal article" date="2011" name="PLoS Pathog.">
        <title>Dynamic evolution of pathogenicity revealed by sequencing and comparative genomics of 19 Pseudomonas syringae isolates.</title>
        <authorList>
            <person name="Baltrus D.A."/>
            <person name="Nishimura M.T."/>
            <person name="Romanchuk A."/>
            <person name="Chang J.H."/>
            <person name="Mukhtar M.S."/>
            <person name="Cherkis K."/>
            <person name="Roach J."/>
            <person name="Grant S.R."/>
            <person name="Jones C.D."/>
            <person name="Dangl J.L."/>
        </authorList>
    </citation>
    <scope>NUCLEOTIDE SEQUENCE [LARGE SCALE GENOMIC DNA]</scope>
    <source>
        <strain evidence="2">M301072PT</strain>
    </source>
</reference>
<dbReference type="AlphaFoldDB" id="F3FYX6"/>
<gene>
    <name evidence="1" type="ORF">PSYJA_42974</name>
</gene>
<feature type="non-terminal residue" evidence="1">
    <location>
        <position position="47"/>
    </location>
</feature>
<feature type="non-terminal residue" evidence="1">
    <location>
        <position position="1"/>
    </location>
</feature>
<proteinExistence type="predicted"/>
<sequence>IRDATPVLIDGKNVGILDRSASYWRAKGNLAWGDAIRGFRVSMVAMG</sequence>
<dbReference type="HOGENOM" id="CLU_3177399_0_0_6"/>
<protein>
    <submittedName>
        <fullName evidence="1">Uncharacterized protein</fullName>
    </submittedName>
</protein>
<evidence type="ECO:0000313" key="1">
    <source>
        <dbReference type="EMBL" id="EGH35418.1"/>
    </source>
</evidence>
<name>F3FYX6_PSESX</name>
<dbReference type="Proteomes" id="UP000004471">
    <property type="component" value="Unassembled WGS sequence"/>
</dbReference>
<accession>F3FYX6</accession>
<comment type="caution">
    <text evidence="1">The sequence shown here is derived from an EMBL/GenBank/DDBJ whole genome shotgun (WGS) entry which is preliminary data.</text>
</comment>